<dbReference type="Pfam" id="PF16796">
    <property type="entry name" value="Microtub_bd"/>
    <property type="match status" value="1"/>
</dbReference>
<accession>A0A109UZH3</accession>
<gene>
    <name evidence="4" type="ORF">AW171_hschr53386</name>
</gene>
<evidence type="ECO:0000256" key="1">
    <source>
        <dbReference type="SAM" id="Coils"/>
    </source>
</evidence>
<evidence type="ECO:0000313" key="4">
    <source>
        <dbReference type="EMBL" id="AMD21435.1"/>
    </source>
</evidence>
<proteinExistence type="predicted"/>
<sequence>MSKSRIPSISVKRPHGASDLDSQLPRYKKAATKSPLAEITNTAGSSPQVLDINCNMSAKTAFTPTTTSHSARLMNKYYYGDPRVIEEVKRRERKVLKDIQHFRKGIDDIEKDMTEMQKRTIPELRYDLNKKATVFKDLRADMSQIDTKLELLNNKCNVMRANNELALKNITLEQDLEVQKLENELDQEINTKREEWELKLLSLENMKPEEGLTKEIEELKLGKAALEHNWDALQRANIEKCKEYEKTLEKEFSEFKDQKMALFQELSIKFELLSQELNDKQIYADKISDSIDECKMEKEKVEREIEACMKELHLSEGSIHPLEKQSRHLQEELENERKQTALVAEKTAEVEAEHEFLFSKMEEQQLSRKKIENTIEELRGCIRCFAYVDDSVLPCAVDYSSRTITTRDSKQFSFSKIIPQQILSAEDLFEQECQAYMDMCLQNRYDSTIISLQQDKDNSIISVFIKWLMGQVYDHAEFQCVMLSEKSVSCDMILPGNSSPNHSDNSEIKVVIDDNSVAFESRSVVITSKENSLTVINQLKKKTSEQSVIILKFKIWHDEQSSHNVHFVDVPKDMSHCLQKSSASPVSSNRSSLASLASSSPLSSSSSPISVILRKLLTNTKPLILLSLKYEDYSLLDIAQQVSRQKRISC</sequence>
<dbReference type="Gene3D" id="3.40.850.20">
    <property type="match status" value="1"/>
</dbReference>
<keyword evidence="5" id="KW-1185">Reference proteome</keyword>
<dbReference type="RefSeq" id="XP_017988431.1">
    <property type="nucleotide sequence ID" value="XM_018132942.1"/>
</dbReference>
<dbReference type="GeneID" id="28724725"/>
<keyword evidence="1" id="KW-0175">Coiled coil</keyword>
<dbReference type="Proteomes" id="UP000243052">
    <property type="component" value="Chromosome v"/>
</dbReference>
<feature type="coiled-coil region" evidence="1">
    <location>
        <begin position="284"/>
        <end position="339"/>
    </location>
</feature>
<evidence type="ECO:0000256" key="2">
    <source>
        <dbReference type="SAM" id="MobiDB-lite"/>
    </source>
</evidence>
<name>A0A109UZH3_9SACH</name>
<reference evidence="4 5" key="1">
    <citation type="submission" date="2016-01" db="EMBL/GenBank/DDBJ databases">
        <title>Genome sequence of the yeast Holleya sinecauda.</title>
        <authorList>
            <person name="Dietrich F.S."/>
        </authorList>
    </citation>
    <scope>NUCLEOTIDE SEQUENCE [LARGE SCALE GENOMIC DNA]</scope>
    <source>
        <strain evidence="4 5">ATCC 58844</strain>
    </source>
</reference>
<protein>
    <submittedName>
        <fullName evidence="4">HER156Wp</fullName>
    </submittedName>
</protein>
<organism evidence="4 5">
    <name type="scientific">Eremothecium sinecaudum</name>
    <dbReference type="NCBI Taxonomy" id="45286"/>
    <lineage>
        <taxon>Eukaryota</taxon>
        <taxon>Fungi</taxon>
        <taxon>Dikarya</taxon>
        <taxon>Ascomycota</taxon>
        <taxon>Saccharomycotina</taxon>
        <taxon>Saccharomycetes</taxon>
        <taxon>Saccharomycetales</taxon>
        <taxon>Saccharomycetaceae</taxon>
        <taxon>Eremothecium</taxon>
    </lineage>
</organism>
<evidence type="ECO:0000259" key="3">
    <source>
        <dbReference type="Pfam" id="PF16796"/>
    </source>
</evidence>
<feature type="domain" description="Spindle pole body-associated protein Vik1/Cik1 microtubule binding" evidence="3">
    <location>
        <begin position="361"/>
        <end position="486"/>
    </location>
</feature>
<dbReference type="AlphaFoldDB" id="A0A109UZH3"/>
<dbReference type="InterPro" id="IPR031852">
    <property type="entry name" value="Vik1/Cik1_MT-bd"/>
</dbReference>
<dbReference type="EMBL" id="CP014245">
    <property type="protein sequence ID" value="AMD21435.1"/>
    <property type="molecule type" value="Genomic_DNA"/>
</dbReference>
<feature type="region of interest" description="Disordered" evidence="2">
    <location>
        <begin position="1"/>
        <end position="35"/>
    </location>
</feature>
<evidence type="ECO:0000313" key="5">
    <source>
        <dbReference type="Proteomes" id="UP000243052"/>
    </source>
</evidence>
<dbReference type="GO" id="GO:0008017">
    <property type="term" value="F:microtubule binding"/>
    <property type="evidence" value="ECO:0007669"/>
    <property type="project" value="InterPro"/>
</dbReference>
<dbReference type="OrthoDB" id="4067584at2759"/>